<dbReference type="AlphaFoldDB" id="A0A8H9M765"/>
<dbReference type="Pfam" id="PF11706">
    <property type="entry name" value="zf-CGNR"/>
    <property type="match status" value="1"/>
</dbReference>
<evidence type="ECO:0000313" key="3">
    <source>
        <dbReference type="Proteomes" id="UP000658656"/>
    </source>
</evidence>
<proteinExistence type="predicted"/>
<organism evidence="2 3">
    <name type="scientific">Amycolatopsis bartoniae</name>
    <dbReference type="NCBI Taxonomy" id="941986"/>
    <lineage>
        <taxon>Bacteria</taxon>
        <taxon>Bacillati</taxon>
        <taxon>Actinomycetota</taxon>
        <taxon>Actinomycetes</taxon>
        <taxon>Pseudonocardiales</taxon>
        <taxon>Pseudonocardiaceae</taxon>
        <taxon>Amycolatopsis</taxon>
    </lineage>
</organism>
<dbReference type="EMBL" id="BNAV01000008">
    <property type="protein sequence ID" value="GHF71441.1"/>
    <property type="molecule type" value="Genomic_DNA"/>
</dbReference>
<evidence type="ECO:0000313" key="2">
    <source>
        <dbReference type="EMBL" id="GHF71441.1"/>
    </source>
</evidence>
<dbReference type="SUPFAM" id="SSF160904">
    <property type="entry name" value="Jann2411-like"/>
    <property type="match status" value="1"/>
</dbReference>
<reference evidence="2" key="2">
    <citation type="submission" date="2020-09" db="EMBL/GenBank/DDBJ databases">
        <authorList>
            <person name="Sun Q."/>
            <person name="Zhou Y."/>
        </authorList>
    </citation>
    <scope>NUCLEOTIDE SEQUENCE</scope>
    <source>
        <strain evidence="2">CGMCC 4.7679</strain>
    </source>
</reference>
<dbReference type="Gene3D" id="1.10.3300.10">
    <property type="entry name" value="Jann2411-like domain"/>
    <property type="match status" value="1"/>
</dbReference>
<sequence>MANTAAAVPPVRLRLAEDGTACRSGDIAAALATLARSAIELVSGVDSALIRECGAEECTRLYVDRSARRSRRWCDMRSCGNRAKAQNFRRRRAAAGAVA</sequence>
<protein>
    <recommendedName>
        <fullName evidence="1">Zinc finger CGNR domain-containing protein</fullName>
    </recommendedName>
</protein>
<comment type="caution">
    <text evidence="2">The sequence shown here is derived from an EMBL/GenBank/DDBJ whole genome shotgun (WGS) entry which is preliminary data.</text>
</comment>
<dbReference type="PANTHER" id="PTHR35525:SF3">
    <property type="entry name" value="BLL6575 PROTEIN"/>
    <property type="match status" value="1"/>
</dbReference>
<name>A0A8H9M765_9PSEU</name>
<gene>
    <name evidence="2" type="ORF">GCM10017566_51650</name>
</gene>
<reference evidence="2" key="1">
    <citation type="journal article" date="2014" name="Int. J. Syst. Evol. Microbiol.">
        <title>Complete genome sequence of Corynebacterium casei LMG S-19264T (=DSM 44701T), isolated from a smear-ripened cheese.</title>
        <authorList>
            <consortium name="US DOE Joint Genome Institute (JGI-PGF)"/>
            <person name="Walter F."/>
            <person name="Albersmeier A."/>
            <person name="Kalinowski J."/>
            <person name="Ruckert C."/>
        </authorList>
    </citation>
    <scope>NUCLEOTIDE SEQUENCE</scope>
    <source>
        <strain evidence="2">CGMCC 4.7679</strain>
    </source>
</reference>
<dbReference type="InterPro" id="IPR021005">
    <property type="entry name" value="Znf_CGNR"/>
</dbReference>
<dbReference type="InterPro" id="IPR010852">
    <property type="entry name" value="ABATE"/>
</dbReference>
<dbReference type="PANTHER" id="PTHR35525">
    <property type="entry name" value="BLL6575 PROTEIN"/>
    <property type="match status" value="1"/>
</dbReference>
<keyword evidence="3" id="KW-1185">Reference proteome</keyword>
<dbReference type="RefSeq" id="WP_229881165.1">
    <property type="nucleotide sequence ID" value="NZ_BNAV01000008.1"/>
</dbReference>
<evidence type="ECO:0000259" key="1">
    <source>
        <dbReference type="Pfam" id="PF11706"/>
    </source>
</evidence>
<accession>A0A8H9M765</accession>
<dbReference type="InterPro" id="IPR023286">
    <property type="entry name" value="ABATE_dom_sf"/>
</dbReference>
<dbReference type="Proteomes" id="UP000658656">
    <property type="component" value="Unassembled WGS sequence"/>
</dbReference>
<feature type="domain" description="Zinc finger CGNR" evidence="1">
    <location>
        <begin position="50"/>
        <end position="92"/>
    </location>
</feature>